<dbReference type="InterPro" id="IPR014031">
    <property type="entry name" value="Ketoacyl_synth_C"/>
</dbReference>
<dbReference type="InterPro" id="IPR020807">
    <property type="entry name" value="PKS_DH"/>
</dbReference>
<dbReference type="InterPro" id="IPR049551">
    <property type="entry name" value="PKS_DH_C"/>
</dbReference>
<dbReference type="Pfam" id="PF22621">
    <property type="entry name" value="CurL-like_PKS_C"/>
    <property type="match status" value="1"/>
</dbReference>
<dbReference type="Pfam" id="PF00550">
    <property type="entry name" value="PP-binding"/>
    <property type="match status" value="2"/>
</dbReference>
<dbReference type="PROSITE" id="PS52004">
    <property type="entry name" value="KS3_2"/>
    <property type="match status" value="1"/>
</dbReference>
<feature type="region of interest" description="Disordered" evidence="5">
    <location>
        <begin position="599"/>
        <end position="625"/>
    </location>
</feature>
<comment type="caution">
    <text evidence="9">The sequence shown here is derived from an EMBL/GenBank/DDBJ whole genome shotgun (WGS) entry which is preliminary data.</text>
</comment>
<dbReference type="SUPFAM" id="SSF52151">
    <property type="entry name" value="FabD/lysophospholipase-like"/>
    <property type="match status" value="1"/>
</dbReference>
<keyword evidence="10" id="KW-1185">Reference proteome</keyword>
<dbReference type="SUPFAM" id="SSF53474">
    <property type="entry name" value="alpha/beta-Hydrolases"/>
    <property type="match status" value="1"/>
</dbReference>
<accession>A0A9P3LLV0</accession>
<dbReference type="InterPro" id="IPR014043">
    <property type="entry name" value="Acyl_transferase_dom"/>
</dbReference>
<feature type="region of interest" description="Disordered" evidence="5">
    <location>
        <begin position="1"/>
        <end position="70"/>
    </location>
</feature>
<dbReference type="InterPro" id="IPR049552">
    <property type="entry name" value="PKS_DH_N"/>
</dbReference>
<dbReference type="OrthoDB" id="329835at2759"/>
<dbReference type="InterPro" id="IPR020841">
    <property type="entry name" value="PKS_Beta-ketoAc_synthase_dom"/>
</dbReference>
<dbReference type="SUPFAM" id="SSF55048">
    <property type="entry name" value="Probable ACP-binding domain of malonyl-CoA ACP transacylase"/>
    <property type="match status" value="1"/>
</dbReference>
<evidence type="ECO:0000256" key="2">
    <source>
        <dbReference type="ARBA" id="ARBA00022553"/>
    </source>
</evidence>
<reference evidence="9 10" key="1">
    <citation type="submission" date="2021-08" db="EMBL/GenBank/DDBJ databases">
        <title>Draft Genome Sequence of Phanerochaete sordida strain YK-624.</title>
        <authorList>
            <person name="Mori T."/>
            <person name="Dohra H."/>
            <person name="Suzuki T."/>
            <person name="Kawagishi H."/>
            <person name="Hirai H."/>
        </authorList>
    </citation>
    <scope>NUCLEOTIDE SEQUENCE [LARGE SCALE GENOMIC DNA]</scope>
    <source>
        <strain evidence="9 10">YK-624</strain>
    </source>
</reference>
<evidence type="ECO:0000256" key="1">
    <source>
        <dbReference type="ARBA" id="ARBA00022450"/>
    </source>
</evidence>
<dbReference type="NCBIfam" id="TIGR04532">
    <property type="entry name" value="PT_fungal_PKS"/>
    <property type="match status" value="1"/>
</dbReference>
<dbReference type="Pfam" id="PF00109">
    <property type="entry name" value="ketoacyl-synt"/>
    <property type="match status" value="1"/>
</dbReference>
<dbReference type="InterPro" id="IPR030918">
    <property type="entry name" value="PT_fungal_PKS"/>
</dbReference>
<dbReference type="InterPro" id="IPR049900">
    <property type="entry name" value="PKS_mFAS_DH"/>
</dbReference>
<dbReference type="Pfam" id="PF00975">
    <property type="entry name" value="Thioesterase"/>
    <property type="match status" value="1"/>
</dbReference>
<dbReference type="InterPro" id="IPR001227">
    <property type="entry name" value="Ac_transferase_dom_sf"/>
</dbReference>
<dbReference type="SUPFAM" id="SSF53901">
    <property type="entry name" value="Thiolase-like"/>
    <property type="match status" value="1"/>
</dbReference>
<dbReference type="InterPro" id="IPR014030">
    <property type="entry name" value="Ketoacyl_synth_N"/>
</dbReference>
<dbReference type="Pfam" id="PF00698">
    <property type="entry name" value="Acyl_transf_1"/>
    <property type="match status" value="1"/>
</dbReference>
<dbReference type="InterPro" id="IPR001031">
    <property type="entry name" value="Thioesterase"/>
</dbReference>
<evidence type="ECO:0000256" key="3">
    <source>
        <dbReference type="ARBA" id="ARBA00022679"/>
    </source>
</evidence>
<dbReference type="InterPro" id="IPR042104">
    <property type="entry name" value="PKS_dehydratase_sf"/>
</dbReference>
<feature type="region of interest" description="Disordered" evidence="5">
    <location>
        <begin position="1428"/>
        <end position="1456"/>
    </location>
</feature>
<dbReference type="SMART" id="SM00826">
    <property type="entry name" value="PKS_DH"/>
    <property type="match status" value="1"/>
</dbReference>
<evidence type="ECO:0000259" key="6">
    <source>
        <dbReference type="PROSITE" id="PS50075"/>
    </source>
</evidence>
<dbReference type="InterPro" id="IPR009081">
    <property type="entry name" value="PP-bd_ACP"/>
</dbReference>
<feature type="domain" description="Carrier" evidence="6">
    <location>
        <begin position="1453"/>
        <end position="1527"/>
    </location>
</feature>
<feature type="active site" description="Proton acceptor; for dehydratase activity" evidence="4">
    <location>
        <position position="1041"/>
    </location>
</feature>
<dbReference type="PANTHER" id="PTHR43775:SF37">
    <property type="entry name" value="SI:DKEY-61P9.11"/>
    <property type="match status" value="1"/>
</dbReference>
<feature type="domain" description="Carrier" evidence="6">
    <location>
        <begin position="1345"/>
        <end position="1422"/>
    </location>
</feature>
<dbReference type="InterPro" id="IPR036736">
    <property type="entry name" value="ACP-like_sf"/>
</dbReference>
<dbReference type="Gene3D" id="1.10.1200.10">
    <property type="entry name" value="ACP-like"/>
    <property type="match status" value="2"/>
</dbReference>
<feature type="compositionally biased region" description="Acidic residues" evidence="5">
    <location>
        <begin position="613"/>
        <end position="622"/>
    </location>
</feature>
<feature type="region of interest" description="Disordered" evidence="5">
    <location>
        <begin position="1324"/>
        <end position="1347"/>
    </location>
</feature>
<dbReference type="GO" id="GO:0031177">
    <property type="term" value="F:phosphopantetheine binding"/>
    <property type="evidence" value="ECO:0007669"/>
    <property type="project" value="InterPro"/>
</dbReference>
<evidence type="ECO:0000259" key="8">
    <source>
        <dbReference type="PROSITE" id="PS52019"/>
    </source>
</evidence>
<dbReference type="PANTHER" id="PTHR43775">
    <property type="entry name" value="FATTY ACID SYNTHASE"/>
    <property type="match status" value="1"/>
</dbReference>
<evidence type="ECO:0000256" key="5">
    <source>
        <dbReference type="SAM" id="MobiDB-lite"/>
    </source>
</evidence>
<dbReference type="Gene3D" id="3.30.70.3290">
    <property type="match status" value="1"/>
</dbReference>
<gene>
    <name evidence="9" type="ORF">PsYK624_164180</name>
</gene>
<dbReference type="Pfam" id="PF02801">
    <property type="entry name" value="Ketoacyl-synt_C"/>
    <property type="match status" value="1"/>
</dbReference>
<feature type="domain" description="Ketosynthase family 3 (KS3)" evidence="7">
    <location>
        <begin position="81"/>
        <end position="512"/>
    </location>
</feature>
<evidence type="ECO:0000313" key="9">
    <source>
        <dbReference type="EMBL" id="GJF00139.1"/>
    </source>
</evidence>
<dbReference type="InterPro" id="IPR029058">
    <property type="entry name" value="AB_hydrolase_fold"/>
</dbReference>
<organism evidence="9 10">
    <name type="scientific">Phanerochaete sordida</name>
    <dbReference type="NCBI Taxonomy" id="48140"/>
    <lineage>
        <taxon>Eukaryota</taxon>
        <taxon>Fungi</taxon>
        <taxon>Dikarya</taxon>
        <taxon>Basidiomycota</taxon>
        <taxon>Agaricomycotina</taxon>
        <taxon>Agaricomycetes</taxon>
        <taxon>Polyporales</taxon>
        <taxon>Phanerochaetaceae</taxon>
        <taxon>Phanerochaete</taxon>
    </lineage>
</organism>
<dbReference type="GO" id="GO:0006633">
    <property type="term" value="P:fatty acid biosynthetic process"/>
    <property type="evidence" value="ECO:0007669"/>
    <property type="project" value="TreeGrafter"/>
</dbReference>
<keyword evidence="1" id="KW-0596">Phosphopantetheine</keyword>
<feature type="active site" description="Proton donor; for dehydratase activity" evidence="4">
    <location>
        <position position="1226"/>
    </location>
</feature>
<dbReference type="Gene3D" id="3.10.129.110">
    <property type="entry name" value="Polyketide synthase dehydratase"/>
    <property type="match status" value="1"/>
</dbReference>
<keyword evidence="2" id="KW-0597">Phosphoprotein</keyword>
<dbReference type="Gene3D" id="3.40.47.10">
    <property type="match status" value="1"/>
</dbReference>
<name>A0A9P3LLV0_9APHY</name>
<dbReference type="GO" id="GO:0044550">
    <property type="term" value="P:secondary metabolite biosynthetic process"/>
    <property type="evidence" value="ECO:0007669"/>
    <property type="project" value="TreeGrafter"/>
</dbReference>
<feature type="region of interest" description="C-terminal hotdog fold" evidence="4">
    <location>
        <begin position="1165"/>
        <end position="1313"/>
    </location>
</feature>
<protein>
    <submittedName>
        <fullName evidence="9">Polyketide synthase</fullName>
    </submittedName>
</protein>
<dbReference type="InterPro" id="IPR020802">
    <property type="entry name" value="TesA-like"/>
</dbReference>
<dbReference type="Proteomes" id="UP000703269">
    <property type="component" value="Unassembled WGS sequence"/>
</dbReference>
<dbReference type="Gene3D" id="3.40.366.10">
    <property type="entry name" value="Malonyl-Coenzyme A Acyl Carrier Protein, domain 2"/>
    <property type="match status" value="1"/>
</dbReference>
<dbReference type="SUPFAM" id="SSF47336">
    <property type="entry name" value="ACP-like"/>
    <property type="match status" value="2"/>
</dbReference>
<sequence>MSSADLDGASNATSPPQPALSTPIAPRDAAGSEDVSEIPASRVSVDDCLPEIHGAPNATPHEGDMPSPITTSAVREGGIVREPIAIIGMSANFPGAPDAAALWTLLEQGLNTVSEIPASRFAVDDYTSGAHGAGRTLKTRVGNFLADADVFDHAFFRVSPREARSMSPQQRLLLHAAYHALEHAGCVPGGTRASARATFGTYVGAATNDYVQNLRRDVDVYYSTGTLQAFLSGKIAYAFGLGGPAVVVDTSCSASMVALHTACRALQSGDCTAALAGGVNVISSPDMYLGLDRAHFLSPSGQCKPWDAAADGYARAEGVALFVLKRLADARADGDRVLGVVKSIEVNQSACARSITHPHAPTQAALLRRALKAARVRPQDVQVVEAHGTGTRAGDPAELSALRAVLCAAPRARPLLLGSAKANVGHAEAASGGASLAKLLLMLRYHTIPRVISLKNPNPALGLTMGEGGAAGGGVVVPTESVRWERGEGGRRTAVLSNFGAAGSNVVLVLQEDVPPSPSPPSPPPTLVLGLSADSLDALETRRTAYIAHLEGVDAPGLADAAYTATARRQVHRFRLGAAGETKEELLEALGRAVPVHVADAPRGDSSSGNHNDEDDGEDSEGEGGGKAKVVWVFSGQGAQHAGMGRELMEVEAFRDVVVRCEGLLRAWGRPGVCAVIEGTAGSAQNSEGGEEELGVEAGQTAVFVLECALAALWRAWGVRPDAVAGHSLGEYAALVAAGVLGLEDGLRLVSGRARLMEERCVRGATGMLAVRAPVGEVERWVGGEGYGGLGVACYNSPEDTVVAGPLAQLDALHAALKAAQRKCTRVAVPFAFHTPAMAPVLAGLTALASSVPLHAPRIPVLSNVHGTLVPPGDASVFTPAYFAAHCAAPVLFTRGVHALRADPALVLELGPHPTCLPMLRAGAPGALLLPSLKKGVGAWGVLTESLARLYTSAVEVDWRAVFKDVAPGARLTDLPAYPFAQTRFWVPFTEGPTQKAAAPAPAPPRFSLLGKTVKLPRKGEDGPAVFETPLATLAPLVEAHRVAGHALCPASVHVELASAAALLLFEARGAAGADSVVVLRDVAFPGPLVYAPDVPRVVRVEVSPSGPHAATFTISSHATPDGKHQTHCTGTLALASASATAAKFALAAPLVARRAAAAAAAPLAETFSARTAYDRIFARVVAYGPALRTMRSVTLAPDGADACAAVALPAESVPGTFVADPVFVDTLLHAAGFVANCSAEANEAYICASVGKVRVLPALITPARSYSVYCALGALGEGALCAEAWALDAASGEVVAVLKRVVFRKLRLSGFAAVLASAGRQSAPDAASAPRPTHRTQLSTASSAGTPARVDRVRAVLASVLGLPEKDIAETDDLARLGLDSLTSIEAHHALCAALRVRLPDGLLASCTSVAAICAALDAHDALDAPAPARSGASTPSGSERTLHESESEGTDGARATVPGVLARVLGLAPAALAADADLARLGMDSLMAIEAQHALEGALGRALPGDLFAACRTVRAVQDALAPAPTKGGPWDAAPQLKDAVVMRSPAFGTEANPVLLQEGTGGAPLFLVHDGSGLAHQYARLAPLGREVWGVHNPRFAEGGKWEGGVLEMARVYAGLVRGALAGRKRCLVGGWSFGGVVAFEVARQLIASGTDVAALVLIDAPHPATSTPLSPEALDAAFANKGAPSAANARARACIQAATAALVAYDSSASPVVHASPTRAVMLRCREAFAFAGSTPPSASDRFLADRKDPRAIVRGWEDVLGVEVPVFDIPGNHFEPFLPHNVGQVSNALVEVLQPF</sequence>
<dbReference type="CDD" id="cd00833">
    <property type="entry name" value="PKS"/>
    <property type="match status" value="1"/>
</dbReference>
<dbReference type="Pfam" id="PF21089">
    <property type="entry name" value="PKS_DH_N"/>
    <property type="match status" value="1"/>
</dbReference>
<dbReference type="PROSITE" id="PS50075">
    <property type="entry name" value="CARRIER"/>
    <property type="match status" value="2"/>
</dbReference>
<dbReference type="SMART" id="SM00824">
    <property type="entry name" value="PKS_TE"/>
    <property type="match status" value="1"/>
</dbReference>
<dbReference type="InterPro" id="IPR016036">
    <property type="entry name" value="Malonyl_transacylase_ACP-bd"/>
</dbReference>
<feature type="region of interest" description="N-terminal hotdog fold" evidence="4">
    <location>
        <begin position="1007"/>
        <end position="1140"/>
    </location>
</feature>
<dbReference type="GO" id="GO:0004312">
    <property type="term" value="F:fatty acid synthase activity"/>
    <property type="evidence" value="ECO:0007669"/>
    <property type="project" value="TreeGrafter"/>
</dbReference>
<dbReference type="InterPro" id="IPR050091">
    <property type="entry name" value="PKS_NRPS_Biosynth_Enz"/>
</dbReference>
<dbReference type="SMART" id="SM00827">
    <property type="entry name" value="PKS_AT"/>
    <property type="match status" value="1"/>
</dbReference>
<dbReference type="SMART" id="SM00825">
    <property type="entry name" value="PKS_KS"/>
    <property type="match status" value="1"/>
</dbReference>
<dbReference type="PROSITE" id="PS52019">
    <property type="entry name" value="PKS_MFAS_DH"/>
    <property type="match status" value="1"/>
</dbReference>
<evidence type="ECO:0000313" key="10">
    <source>
        <dbReference type="Proteomes" id="UP000703269"/>
    </source>
</evidence>
<dbReference type="InterPro" id="IPR020806">
    <property type="entry name" value="PKS_PP-bd"/>
</dbReference>
<dbReference type="SMART" id="SM00823">
    <property type="entry name" value="PKS_PP"/>
    <property type="match status" value="2"/>
</dbReference>
<dbReference type="InterPro" id="IPR016039">
    <property type="entry name" value="Thiolase-like"/>
</dbReference>
<evidence type="ECO:0000256" key="4">
    <source>
        <dbReference type="PROSITE-ProRule" id="PRU01363"/>
    </source>
</evidence>
<proteinExistence type="predicted"/>
<keyword evidence="3" id="KW-0808">Transferase</keyword>
<dbReference type="Pfam" id="PF14765">
    <property type="entry name" value="PS-DH"/>
    <property type="match status" value="1"/>
</dbReference>
<evidence type="ECO:0000259" key="7">
    <source>
        <dbReference type="PROSITE" id="PS52004"/>
    </source>
</evidence>
<dbReference type="Gene3D" id="3.40.50.1820">
    <property type="entry name" value="alpha/beta hydrolase"/>
    <property type="match status" value="1"/>
</dbReference>
<feature type="domain" description="PKS/mFAS DH" evidence="8">
    <location>
        <begin position="1007"/>
        <end position="1313"/>
    </location>
</feature>
<dbReference type="EMBL" id="BPQB01000135">
    <property type="protein sequence ID" value="GJF00139.1"/>
    <property type="molecule type" value="Genomic_DNA"/>
</dbReference>
<feature type="compositionally biased region" description="Polar residues" evidence="5">
    <location>
        <begin position="1336"/>
        <end position="1346"/>
    </location>
</feature>
<dbReference type="InterPro" id="IPR016035">
    <property type="entry name" value="Acyl_Trfase/lysoPLipase"/>
</dbReference>